<dbReference type="GO" id="GO:0003723">
    <property type="term" value="F:RNA binding"/>
    <property type="evidence" value="ECO:0007669"/>
    <property type="project" value="TreeGrafter"/>
</dbReference>
<dbReference type="InterPro" id="IPR019775">
    <property type="entry name" value="WD40_repeat_CS"/>
</dbReference>
<dbReference type="AlphaFoldDB" id="A0A6P6XTL0"/>
<dbReference type="CDD" id="cd00200">
    <property type="entry name" value="WD40"/>
    <property type="match status" value="1"/>
</dbReference>
<protein>
    <recommendedName>
        <fullName evidence="6">Cleavage stimulation factor 50 kDa subunit</fullName>
    </recommendedName>
</protein>
<dbReference type="OrthoDB" id="14421at2759"/>
<comment type="subcellular location">
    <subcellularLocation>
        <location evidence="1">Nucleus</location>
    </subcellularLocation>
</comment>
<dbReference type="GO" id="GO:0031124">
    <property type="term" value="P:mRNA 3'-end processing"/>
    <property type="evidence" value="ECO:0007669"/>
    <property type="project" value="InterPro"/>
</dbReference>
<dbReference type="InterPro" id="IPR038184">
    <property type="entry name" value="CSTF1_dimer_sf"/>
</dbReference>
<dbReference type="FunCoup" id="A0A6P6XTL0">
    <property type="interactions" value="1761"/>
</dbReference>
<feature type="repeat" description="WD" evidence="7">
    <location>
        <begin position="334"/>
        <end position="375"/>
    </location>
</feature>
<dbReference type="PRINTS" id="PR00320">
    <property type="entry name" value="GPROTEINBRPT"/>
</dbReference>
<dbReference type="PROSITE" id="PS00678">
    <property type="entry name" value="WD_REPEATS_1"/>
    <property type="match status" value="1"/>
</dbReference>
<keyword evidence="3" id="KW-0507">mRNA processing</keyword>
<dbReference type="FunFam" id="2.130.10.10:FF:000089">
    <property type="entry name" value="Cleavage stimulation factor subunit 1"/>
    <property type="match status" value="1"/>
</dbReference>
<proteinExistence type="predicted"/>
<name>A0A6P6XTL0_DERPT</name>
<keyword evidence="5" id="KW-0539">Nucleus</keyword>
<dbReference type="PANTHER" id="PTHR44133:SF2">
    <property type="entry name" value="CLEAVAGE STIMULATION FACTOR SUBUNIT 1"/>
    <property type="match status" value="1"/>
</dbReference>
<dbReference type="InterPro" id="IPR044633">
    <property type="entry name" value="CstF1-like"/>
</dbReference>
<feature type="repeat" description="WD" evidence="7">
    <location>
        <begin position="245"/>
        <end position="286"/>
    </location>
</feature>
<evidence type="ECO:0000256" key="8">
    <source>
        <dbReference type="SAM" id="MobiDB-lite"/>
    </source>
</evidence>
<evidence type="ECO:0000256" key="5">
    <source>
        <dbReference type="ARBA" id="ARBA00023242"/>
    </source>
</evidence>
<evidence type="ECO:0000256" key="2">
    <source>
        <dbReference type="ARBA" id="ARBA00022574"/>
    </source>
</evidence>
<feature type="repeat" description="WD" evidence="7">
    <location>
        <begin position="155"/>
        <end position="189"/>
    </location>
</feature>
<dbReference type="PROSITE" id="PS50294">
    <property type="entry name" value="WD_REPEATS_REGION"/>
    <property type="match status" value="2"/>
</dbReference>
<feature type="domain" description="Cleavage stimulation factor subunit 1 dimerisation" evidence="9">
    <location>
        <begin position="57"/>
        <end position="105"/>
    </location>
</feature>
<dbReference type="InterPro" id="IPR036322">
    <property type="entry name" value="WD40_repeat_dom_sf"/>
</dbReference>
<feature type="repeat" description="WD" evidence="7">
    <location>
        <begin position="385"/>
        <end position="419"/>
    </location>
</feature>
<keyword evidence="2 7" id="KW-0853">WD repeat</keyword>
<dbReference type="OMA" id="HTEDYVM"/>
<dbReference type="CTD" id="43734"/>
<dbReference type="InterPro" id="IPR020472">
    <property type="entry name" value="WD40_PAC1"/>
</dbReference>
<reference evidence="11" key="1">
    <citation type="submission" date="2025-08" db="UniProtKB">
        <authorList>
            <consortium name="RefSeq"/>
        </authorList>
    </citation>
    <scope>IDENTIFICATION</scope>
    <source>
        <strain evidence="11">Airmid</strain>
    </source>
</reference>
<feature type="compositionally biased region" description="Low complexity" evidence="8">
    <location>
        <begin position="1"/>
        <end position="29"/>
    </location>
</feature>
<organism evidence="10 11">
    <name type="scientific">Dermatophagoides pteronyssinus</name>
    <name type="common">European house dust mite</name>
    <dbReference type="NCBI Taxonomy" id="6956"/>
    <lineage>
        <taxon>Eukaryota</taxon>
        <taxon>Metazoa</taxon>
        <taxon>Ecdysozoa</taxon>
        <taxon>Arthropoda</taxon>
        <taxon>Chelicerata</taxon>
        <taxon>Arachnida</taxon>
        <taxon>Acari</taxon>
        <taxon>Acariformes</taxon>
        <taxon>Sarcoptiformes</taxon>
        <taxon>Astigmata</taxon>
        <taxon>Psoroptidia</taxon>
        <taxon>Analgoidea</taxon>
        <taxon>Pyroglyphidae</taxon>
        <taxon>Dermatophagoidinae</taxon>
        <taxon>Dermatophagoides</taxon>
    </lineage>
</organism>
<evidence type="ECO:0000256" key="7">
    <source>
        <dbReference type="PROSITE-ProRule" id="PRU00221"/>
    </source>
</evidence>
<dbReference type="KEGG" id="dpte:113791127"/>
<feature type="region of interest" description="Disordered" evidence="8">
    <location>
        <begin position="1"/>
        <end position="52"/>
    </location>
</feature>
<dbReference type="RefSeq" id="XP_027196660.1">
    <property type="nucleotide sequence ID" value="XM_027340859.1"/>
</dbReference>
<dbReference type="Proteomes" id="UP000515146">
    <property type="component" value="Unplaced"/>
</dbReference>
<evidence type="ECO:0000256" key="6">
    <source>
        <dbReference type="ARBA" id="ARBA00029851"/>
    </source>
</evidence>
<evidence type="ECO:0000256" key="4">
    <source>
        <dbReference type="ARBA" id="ARBA00022737"/>
    </source>
</evidence>
<dbReference type="InterPro" id="IPR015943">
    <property type="entry name" value="WD40/YVTN_repeat-like_dom_sf"/>
</dbReference>
<dbReference type="SMART" id="SM00320">
    <property type="entry name" value="WD40"/>
    <property type="match status" value="6"/>
</dbReference>
<evidence type="ECO:0000256" key="3">
    <source>
        <dbReference type="ARBA" id="ARBA00022664"/>
    </source>
</evidence>
<evidence type="ECO:0000313" key="10">
    <source>
        <dbReference type="Proteomes" id="UP000515146"/>
    </source>
</evidence>
<dbReference type="InterPro" id="IPR032028">
    <property type="entry name" value="CSTF1_dimer"/>
</dbReference>
<dbReference type="PROSITE" id="PS50082">
    <property type="entry name" value="WD_REPEATS_2"/>
    <property type="match status" value="4"/>
</dbReference>
<evidence type="ECO:0000259" key="9">
    <source>
        <dbReference type="Pfam" id="PF16699"/>
    </source>
</evidence>
<dbReference type="Gene3D" id="1.20.960.50">
    <property type="entry name" value="Cleavage stimulation factor subunit 1, dimerisation domain"/>
    <property type="match status" value="1"/>
</dbReference>
<keyword evidence="4" id="KW-0677">Repeat</keyword>
<gene>
    <name evidence="11" type="primary">LOC113791127</name>
</gene>
<keyword evidence="10" id="KW-1185">Reference proteome</keyword>
<dbReference type="Gene3D" id="2.130.10.10">
    <property type="entry name" value="YVTN repeat-like/Quinoprotein amine dehydrogenase"/>
    <property type="match status" value="4"/>
</dbReference>
<evidence type="ECO:0000256" key="1">
    <source>
        <dbReference type="ARBA" id="ARBA00004123"/>
    </source>
</evidence>
<dbReference type="PANTHER" id="PTHR44133">
    <property type="entry name" value="CLEAVAGE STIMULATION FACTOR SUBUNIT 1"/>
    <property type="match status" value="1"/>
</dbReference>
<feature type="compositionally biased region" description="Low complexity" evidence="8">
    <location>
        <begin position="206"/>
        <end position="233"/>
    </location>
</feature>
<evidence type="ECO:0000313" key="11">
    <source>
        <dbReference type="RefSeq" id="XP_027196660.1"/>
    </source>
</evidence>
<dbReference type="InterPro" id="IPR001680">
    <property type="entry name" value="WD40_rpt"/>
</dbReference>
<sequence>MFGEGTSNLQQSSSSSSSTATTTTTNVASNGGGNGINNEHGPHSNPFHPGLNHDYRYRDQMYRLIISQLYYDGQAQLAKNISGVMGILDMCPPSDRLYQTVAQSLIASGELPTTKSSNNDSLYNILTDGIDLDFETERQPSASTLAPSTYETIYVTSHKGPCRAGCFNPNGQLLATGSVDASIKILDVERMLAKSFIPINTNNTGSSNNNQNNDQQQPSQQQQPQQSQQQQQEHNSDSHPVIRTLYDHMEEVSCLIFHPRDQFLISGSHDMTIKIFDYSKPSVKRACKSIQESNTIRCLAIHPTGDYLIVGSQHPTIRLYHMPTFQSFISSMISDQHKGPITSICYSPNTQCYASSSKDGDIRIWDTVSNRCVGILPRAHEGLEICSLQYSRNGKYLLSSGKDSMVKLWELSMSRCLIAYTGAGQNAQKHRTQATFNHTEDFVMMPDEMSTSLCVWDARNAERQPLLALGHNQPVRQICHSPVGPCFLTCSDDFRARFWYHRPPLSE</sequence>
<dbReference type="Pfam" id="PF16699">
    <property type="entry name" value="CSTF1_dimer"/>
    <property type="match status" value="1"/>
</dbReference>
<dbReference type="SUPFAM" id="SSF50978">
    <property type="entry name" value="WD40 repeat-like"/>
    <property type="match status" value="1"/>
</dbReference>
<dbReference type="GO" id="GO:0005848">
    <property type="term" value="C:mRNA cleavage stimulating factor complex"/>
    <property type="evidence" value="ECO:0007669"/>
    <property type="project" value="InterPro"/>
</dbReference>
<dbReference type="InParanoid" id="A0A6P6XTL0"/>
<dbReference type="Pfam" id="PF00400">
    <property type="entry name" value="WD40"/>
    <property type="match status" value="6"/>
</dbReference>
<feature type="region of interest" description="Disordered" evidence="8">
    <location>
        <begin position="199"/>
        <end position="238"/>
    </location>
</feature>
<accession>A0A6P6XTL0</accession>